<dbReference type="Gene3D" id="3.40.50.2300">
    <property type="match status" value="1"/>
</dbReference>
<proteinExistence type="predicted"/>
<dbReference type="EMBL" id="JBHSWH010000001">
    <property type="protein sequence ID" value="MFC6707838.1"/>
    <property type="molecule type" value="Genomic_DNA"/>
</dbReference>
<feature type="modified residue" description="4-aspartylphosphate" evidence="3">
    <location>
        <position position="77"/>
    </location>
</feature>
<feature type="domain" description="Response regulatory" evidence="5">
    <location>
        <begin position="26"/>
        <end position="142"/>
    </location>
</feature>
<dbReference type="SMART" id="SM00448">
    <property type="entry name" value="REC"/>
    <property type="match status" value="1"/>
</dbReference>
<dbReference type="InterPro" id="IPR016032">
    <property type="entry name" value="Sig_transdc_resp-reg_C-effctor"/>
</dbReference>
<sequence length="250" mass="27016">MTEISRTSGGAGAAPAPLAARSEKVRVLLVEDYQIYRHGLRMILDLEDDIEVVGETGSASEALEMAVAAAPDVVVLDIFLPDGNGLRVCRQITSQLPETKVLMLTASDEHSDLVEAVKSGAIGYLLKDIAPDELPTSIRSVAGGQALVSPELGSTLMSEYSSVVRGAPARDEDEPASELTDRELEVLGLVARGWSNRKIGEELFIAENTVKNHVRNILDKLKLRSRMQAALYAVRGGLIDDHDERLDDVD</sequence>
<dbReference type="InterPro" id="IPR011006">
    <property type="entry name" value="CheY-like_superfamily"/>
</dbReference>
<dbReference type="Proteomes" id="UP001596298">
    <property type="component" value="Unassembled WGS sequence"/>
</dbReference>
<gene>
    <name evidence="6" type="ORF">ACFQDH_22025</name>
</gene>
<dbReference type="SMART" id="SM00421">
    <property type="entry name" value="HTH_LUXR"/>
    <property type="match status" value="1"/>
</dbReference>
<keyword evidence="2" id="KW-0238">DNA-binding</keyword>
<evidence type="ECO:0000259" key="4">
    <source>
        <dbReference type="PROSITE" id="PS50043"/>
    </source>
</evidence>
<dbReference type="PROSITE" id="PS50043">
    <property type="entry name" value="HTH_LUXR_2"/>
    <property type="match status" value="1"/>
</dbReference>
<dbReference type="RefSeq" id="WP_382404500.1">
    <property type="nucleotide sequence ID" value="NZ_JBHSWH010000001.1"/>
</dbReference>
<reference evidence="7" key="1">
    <citation type="journal article" date="2019" name="Int. J. Syst. Evol. Microbiol.">
        <title>The Global Catalogue of Microorganisms (GCM) 10K type strain sequencing project: providing services to taxonomists for standard genome sequencing and annotation.</title>
        <authorList>
            <consortium name="The Broad Institute Genomics Platform"/>
            <consortium name="The Broad Institute Genome Sequencing Center for Infectious Disease"/>
            <person name="Wu L."/>
            <person name="Ma J."/>
        </authorList>
    </citation>
    <scope>NUCLEOTIDE SEQUENCE [LARGE SCALE GENOMIC DNA]</scope>
    <source>
        <strain evidence="7">CCUG 58127</strain>
    </source>
</reference>
<dbReference type="SUPFAM" id="SSF52172">
    <property type="entry name" value="CheY-like"/>
    <property type="match status" value="1"/>
</dbReference>
<evidence type="ECO:0000259" key="5">
    <source>
        <dbReference type="PROSITE" id="PS50110"/>
    </source>
</evidence>
<dbReference type="InterPro" id="IPR058245">
    <property type="entry name" value="NreC/VraR/RcsB-like_REC"/>
</dbReference>
<protein>
    <submittedName>
        <fullName evidence="6">Response regulator</fullName>
    </submittedName>
</protein>
<keyword evidence="1 3" id="KW-0597">Phosphoprotein</keyword>
<dbReference type="PROSITE" id="PS50110">
    <property type="entry name" value="RESPONSE_REGULATORY"/>
    <property type="match status" value="1"/>
</dbReference>
<dbReference type="Pfam" id="PF00072">
    <property type="entry name" value="Response_reg"/>
    <property type="match status" value="1"/>
</dbReference>
<dbReference type="PANTHER" id="PTHR43214">
    <property type="entry name" value="TWO-COMPONENT RESPONSE REGULATOR"/>
    <property type="match status" value="1"/>
</dbReference>
<comment type="caution">
    <text evidence="6">The sequence shown here is derived from an EMBL/GenBank/DDBJ whole genome shotgun (WGS) entry which is preliminary data.</text>
</comment>
<dbReference type="PROSITE" id="PS00622">
    <property type="entry name" value="HTH_LUXR_1"/>
    <property type="match status" value="1"/>
</dbReference>
<dbReference type="InterPro" id="IPR000792">
    <property type="entry name" value="Tscrpt_reg_LuxR_C"/>
</dbReference>
<evidence type="ECO:0000313" key="7">
    <source>
        <dbReference type="Proteomes" id="UP001596298"/>
    </source>
</evidence>
<accession>A0ABW2ALY2</accession>
<feature type="domain" description="HTH luxR-type" evidence="4">
    <location>
        <begin position="172"/>
        <end position="237"/>
    </location>
</feature>
<evidence type="ECO:0000256" key="1">
    <source>
        <dbReference type="ARBA" id="ARBA00022553"/>
    </source>
</evidence>
<dbReference type="PANTHER" id="PTHR43214:SF37">
    <property type="entry name" value="TRANSCRIPTIONAL REGULATORY PROTEIN YDFI"/>
    <property type="match status" value="1"/>
</dbReference>
<dbReference type="PRINTS" id="PR00038">
    <property type="entry name" value="HTHLUXR"/>
</dbReference>
<dbReference type="InterPro" id="IPR039420">
    <property type="entry name" value="WalR-like"/>
</dbReference>
<evidence type="ECO:0000313" key="6">
    <source>
        <dbReference type="EMBL" id="MFC6707838.1"/>
    </source>
</evidence>
<keyword evidence="7" id="KW-1185">Reference proteome</keyword>
<dbReference type="SUPFAM" id="SSF46894">
    <property type="entry name" value="C-terminal effector domain of the bipartite response regulators"/>
    <property type="match status" value="1"/>
</dbReference>
<evidence type="ECO:0000256" key="3">
    <source>
        <dbReference type="PROSITE-ProRule" id="PRU00169"/>
    </source>
</evidence>
<organism evidence="6 7">
    <name type="scientific">Flexivirga alba</name>
    <dbReference type="NCBI Taxonomy" id="702742"/>
    <lineage>
        <taxon>Bacteria</taxon>
        <taxon>Bacillati</taxon>
        <taxon>Actinomycetota</taxon>
        <taxon>Actinomycetes</taxon>
        <taxon>Micrococcales</taxon>
        <taxon>Dermacoccaceae</taxon>
        <taxon>Flexivirga</taxon>
    </lineage>
</organism>
<dbReference type="CDD" id="cd17535">
    <property type="entry name" value="REC_NarL-like"/>
    <property type="match status" value="1"/>
</dbReference>
<name>A0ABW2ALY2_9MICO</name>
<evidence type="ECO:0000256" key="2">
    <source>
        <dbReference type="ARBA" id="ARBA00023125"/>
    </source>
</evidence>
<dbReference type="CDD" id="cd06170">
    <property type="entry name" value="LuxR_C_like"/>
    <property type="match status" value="1"/>
</dbReference>
<dbReference type="InterPro" id="IPR001789">
    <property type="entry name" value="Sig_transdc_resp-reg_receiver"/>
</dbReference>
<dbReference type="Pfam" id="PF00196">
    <property type="entry name" value="GerE"/>
    <property type="match status" value="1"/>
</dbReference>